<accession>A0A0D2KJ83</accession>
<dbReference type="AlphaFoldDB" id="A0A0D2KJ83"/>
<dbReference type="STRING" id="945553.A0A0D2KJ83"/>
<keyword evidence="3" id="KW-1185">Reference proteome</keyword>
<dbReference type="EMBL" id="KN817669">
    <property type="protein sequence ID" value="KJA14687.1"/>
    <property type="molecule type" value="Genomic_DNA"/>
</dbReference>
<evidence type="ECO:0000313" key="3">
    <source>
        <dbReference type="Proteomes" id="UP000054270"/>
    </source>
</evidence>
<reference evidence="3" key="1">
    <citation type="submission" date="2014-04" db="EMBL/GenBank/DDBJ databases">
        <title>Evolutionary Origins and Diversification of the Mycorrhizal Mutualists.</title>
        <authorList>
            <consortium name="DOE Joint Genome Institute"/>
            <consortium name="Mycorrhizal Genomics Consortium"/>
            <person name="Kohler A."/>
            <person name="Kuo A."/>
            <person name="Nagy L.G."/>
            <person name="Floudas D."/>
            <person name="Copeland A."/>
            <person name="Barry K.W."/>
            <person name="Cichocki N."/>
            <person name="Veneault-Fourrey C."/>
            <person name="LaButti K."/>
            <person name="Lindquist E.A."/>
            <person name="Lipzen A."/>
            <person name="Lundell T."/>
            <person name="Morin E."/>
            <person name="Murat C."/>
            <person name="Riley R."/>
            <person name="Ohm R."/>
            <person name="Sun H."/>
            <person name="Tunlid A."/>
            <person name="Henrissat B."/>
            <person name="Grigoriev I.V."/>
            <person name="Hibbett D.S."/>
            <person name="Martin F."/>
        </authorList>
    </citation>
    <scope>NUCLEOTIDE SEQUENCE [LARGE SCALE GENOMIC DNA]</scope>
    <source>
        <strain evidence="3">FD-334 SS-4</strain>
    </source>
</reference>
<feature type="region of interest" description="Disordered" evidence="1">
    <location>
        <begin position="1"/>
        <end position="32"/>
    </location>
</feature>
<feature type="compositionally biased region" description="Polar residues" evidence="1">
    <location>
        <begin position="14"/>
        <end position="28"/>
    </location>
</feature>
<protein>
    <submittedName>
        <fullName evidence="2">Uncharacterized protein</fullName>
    </submittedName>
</protein>
<gene>
    <name evidence="2" type="ORF">HYPSUDRAFT_208516</name>
</gene>
<sequence>MSSALGILERDKTQQAYPSSSRASSTKLGRTPANIISAANSSLPPIFSPQQTSQPLDSTMGIMQPHSAALTLSTSGASTRALLRQNTLRDDPAHIDLEGLMLDRNVRAPCDQLTKIEFSRILHNGHFLTPE</sequence>
<organism evidence="2 3">
    <name type="scientific">Hypholoma sublateritium (strain FD-334 SS-4)</name>
    <dbReference type="NCBI Taxonomy" id="945553"/>
    <lineage>
        <taxon>Eukaryota</taxon>
        <taxon>Fungi</taxon>
        <taxon>Dikarya</taxon>
        <taxon>Basidiomycota</taxon>
        <taxon>Agaricomycotina</taxon>
        <taxon>Agaricomycetes</taxon>
        <taxon>Agaricomycetidae</taxon>
        <taxon>Agaricales</taxon>
        <taxon>Agaricineae</taxon>
        <taxon>Strophariaceae</taxon>
        <taxon>Hypholoma</taxon>
    </lineage>
</organism>
<evidence type="ECO:0000256" key="1">
    <source>
        <dbReference type="SAM" id="MobiDB-lite"/>
    </source>
</evidence>
<name>A0A0D2KJ83_HYPSF</name>
<dbReference type="Proteomes" id="UP000054270">
    <property type="component" value="Unassembled WGS sequence"/>
</dbReference>
<proteinExistence type="predicted"/>
<evidence type="ECO:0000313" key="2">
    <source>
        <dbReference type="EMBL" id="KJA14687.1"/>
    </source>
</evidence>